<feature type="signal peptide" evidence="1">
    <location>
        <begin position="1"/>
        <end position="18"/>
    </location>
</feature>
<evidence type="ECO:0000313" key="2">
    <source>
        <dbReference type="EMBL" id="SDF41342.1"/>
    </source>
</evidence>
<dbReference type="EMBL" id="FNBC01000051">
    <property type="protein sequence ID" value="SDF41342.1"/>
    <property type="molecule type" value="Genomic_DNA"/>
</dbReference>
<dbReference type="STRING" id="482827.SAMN04488243_1513"/>
<evidence type="ECO:0000256" key="1">
    <source>
        <dbReference type="SAM" id="SignalP"/>
    </source>
</evidence>
<evidence type="ECO:0000313" key="3">
    <source>
        <dbReference type="Proteomes" id="UP000199446"/>
    </source>
</evidence>
<keyword evidence="1" id="KW-0732">Signal</keyword>
<evidence type="ECO:0008006" key="4">
    <source>
        <dbReference type="Google" id="ProtNLM"/>
    </source>
</evidence>
<accession>A0A1G7KVS0</accession>
<dbReference type="AlphaFoldDB" id="A0A1G7KVS0"/>
<keyword evidence="3" id="KW-1185">Reference proteome</keyword>
<feature type="chain" id="PRO_5011695384" description="PrcB C-terminal" evidence="1">
    <location>
        <begin position="19"/>
        <end position="474"/>
    </location>
</feature>
<sequence>MRMHKPLALIPLTLLLPACVPTPGPQAPPAGELSVPPFPDARFALYLDPEALRQDLPTLPIPPAEAVRRGPLGFPLLLAFLGTAPTEGYGVRLGRVAQEGGTLRVEVRTWGPAGPKGKVRYTYPLDLKPIANLPPYPFELVFHTPEGQVLHRERVRPRVAPHGRSEEVGDPYGVVARWEEVYRDGPHLGRNLVRLHEEAFEVFYTPEGEGSRFYLDLPSWLFGGREDPSCSLTDRPPEVLVREVRGSLLEGNLTLRGAFVPLNRRYGLVHSPLPPEEVPERAYVACFYTAHDPRSEVLSPLVLDLYPARLLPREPRSVEVLRAEAGPTELFFQIRLHPLPREDVPLDLYTLDLPPLPGGERAAVFPYPGFDRDLTQPRYVLSLSGGQEGFFLWILAPEVHTFTLFARLVRCQGVEGGEVSALNPPSGAGCPSLPLAEAFYTHRGLLGPGGPLTLRLQFRSPEGWRSEPFSVTVP</sequence>
<protein>
    <recommendedName>
        <fullName evidence="4">PrcB C-terminal</fullName>
    </recommendedName>
</protein>
<gene>
    <name evidence="2" type="ORF">SAMN04488243_1513</name>
</gene>
<reference evidence="3" key="1">
    <citation type="submission" date="2016-10" db="EMBL/GenBank/DDBJ databases">
        <authorList>
            <person name="Varghese N."/>
            <person name="Submissions S."/>
        </authorList>
    </citation>
    <scope>NUCLEOTIDE SEQUENCE [LARGE SCALE GENOMIC DNA]</scope>
    <source>
        <strain evidence="3">CGMCC 1.6992</strain>
    </source>
</reference>
<name>A0A1G7KVS0_9DEIN</name>
<proteinExistence type="predicted"/>
<dbReference type="Proteomes" id="UP000199446">
    <property type="component" value="Unassembled WGS sequence"/>
</dbReference>
<organism evidence="2 3">
    <name type="scientific">Thermus arciformis</name>
    <dbReference type="NCBI Taxonomy" id="482827"/>
    <lineage>
        <taxon>Bacteria</taxon>
        <taxon>Thermotogati</taxon>
        <taxon>Deinococcota</taxon>
        <taxon>Deinococci</taxon>
        <taxon>Thermales</taxon>
        <taxon>Thermaceae</taxon>
        <taxon>Thermus</taxon>
    </lineage>
</organism>